<feature type="chain" id="PRO_5016447584" evidence="2">
    <location>
        <begin position="22"/>
        <end position="240"/>
    </location>
</feature>
<dbReference type="EMBL" id="MSFK01000013">
    <property type="protein sequence ID" value="PWY88121.1"/>
    <property type="molecule type" value="Genomic_DNA"/>
</dbReference>
<dbReference type="PANTHER" id="PTHR35204:SF1">
    <property type="entry name" value="ENTEROTOXIN"/>
    <property type="match status" value="1"/>
</dbReference>
<evidence type="ECO:0000256" key="1">
    <source>
        <dbReference type="SAM" id="MobiDB-lite"/>
    </source>
</evidence>
<dbReference type="OrthoDB" id="10261782at2759"/>
<evidence type="ECO:0000256" key="2">
    <source>
        <dbReference type="SAM" id="SignalP"/>
    </source>
</evidence>
<keyword evidence="4" id="KW-1185">Reference proteome</keyword>
<name>A0A317WQZ6_9EURO</name>
<feature type="compositionally biased region" description="Polar residues" evidence="1">
    <location>
        <begin position="100"/>
        <end position="118"/>
    </location>
</feature>
<proteinExistence type="predicted"/>
<dbReference type="GeneID" id="37117844"/>
<evidence type="ECO:0000313" key="4">
    <source>
        <dbReference type="Proteomes" id="UP000246702"/>
    </source>
</evidence>
<gene>
    <name evidence="3" type="ORF">BO94DRAFT_585578</name>
</gene>
<organism evidence="3 4">
    <name type="scientific">Aspergillus sclerotioniger CBS 115572</name>
    <dbReference type="NCBI Taxonomy" id="1450535"/>
    <lineage>
        <taxon>Eukaryota</taxon>
        <taxon>Fungi</taxon>
        <taxon>Dikarya</taxon>
        <taxon>Ascomycota</taxon>
        <taxon>Pezizomycotina</taxon>
        <taxon>Eurotiomycetes</taxon>
        <taxon>Eurotiomycetidae</taxon>
        <taxon>Eurotiales</taxon>
        <taxon>Aspergillaceae</taxon>
        <taxon>Aspergillus</taxon>
        <taxon>Aspergillus subgen. Circumdati</taxon>
    </lineage>
</organism>
<protein>
    <submittedName>
        <fullName evidence="3">Uncharacterized protein</fullName>
    </submittedName>
</protein>
<accession>A0A317WQZ6</accession>
<dbReference type="STRING" id="1450535.A0A317WQZ6"/>
<sequence>MHHPILSCLTALTSWTAVALALGRHSYPQPVQHTNYIFNAIHASMRQWGSSLHHNGMSFFLASVPQGTKLYHGDSRSDIISDIGWMAFDHEHAMVFSRPASRSLQGPSDQSSSQQVMASQEEKDEAGWFHTYVTRNDLRLVYIDGTSVGKSHIGTLDLQDRVLFEDKLESRGEEWNGRIDGVIRMAAGFEIILCKPEQMLKPVHISRAKLSGQDKGKQGSKPGKLLRTVTSKYHIMSDPL</sequence>
<evidence type="ECO:0000313" key="3">
    <source>
        <dbReference type="EMBL" id="PWY88121.1"/>
    </source>
</evidence>
<reference evidence="3 4" key="1">
    <citation type="submission" date="2016-12" db="EMBL/GenBank/DDBJ databases">
        <title>The genomes of Aspergillus section Nigri reveals drivers in fungal speciation.</title>
        <authorList>
            <consortium name="DOE Joint Genome Institute"/>
            <person name="Vesth T.C."/>
            <person name="Nybo J."/>
            <person name="Theobald S."/>
            <person name="Brandl J."/>
            <person name="Frisvad J.C."/>
            <person name="Nielsen K.F."/>
            <person name="Lyhne E.K."/>
            <person name="Kogle M.E."/>
            <person name="Kuo A."/>
            <person name="Riley R."/>
            <person name="Clum A."/>
            <person name="Nolan M."/>
            <person name="Lipzen A."/>
            <person name="Salamov A."/>
            <person name="Henrissat B."/>
            <person name="Wiebenga A."/>
            <person name="De Vries R.P."/>
            <person name="Grigoriev I.V."/>
            <person name="Mortensen U.H."/>
            <person name="Andersen M.R."/>
            <person name="Baker S.E."/>
        </authorList>
    </citation>
    <scope>NUCLEOTIDE SEQUENCE [LARGE SCALE GENOMIC DNA]</scope>
    <source>
        <strain evidence="3 4">CBS 115572</strain>
    </source>
</reference>
<dbReference type="AlphaFoldDB" id="A0A317WQZ6"/>
<feature type="signal peptide" evidence="2">
    <location>
        <begin position="1"/>
        <end position="21"/>
    </location>
</feature>
<keyword evidence="2" id="KW-0732">Signal</keyword>
<comment type="caution">
    <text evidence="3">The sequence shown here is derived from an EMBL/GenBank/DDBJ whole genome shotgun (WGS) entry which is preliminary data.</text>
</comment>
<dbReference type="RefSeq" id="XP_025467904.1">
    <property type="nucleotide sequence ID" value="XM_025615701.1"/>
</dbReference>
<dbReference type="PANTHER" id="PTHR35204">
    <property type="entry name" value="YALI0A21131P"/>
    <property type="match status" value="1"/>
</dbReference>
<dbReference type="InterPro" id="IPR038921">
    <property type="entry name" value="YOR389W-like"/>
</dbReference>
<feature type="region of interest" description="Disordered" evidence="1">
    <location>
        <begin position="100"/>
        <end position="122"/>
    </location>
</feature>
<dbReference type="Proteomes" id="UP000246702">
    <property type="component" value="Unassembled WGS sequence"/>
</dbReference>